<comment type="caution">
    <text evidence="1">The sequence shown here is derived from an EMBL/GenBank/DDBJ whole genome shotgun (WGS) entry which is preliminary data.</text>
</comment>
<dbReference type="AlphaFoldDB" id="A0AAD6TS19"/>
<keyword evidence="2" id="KW-1185">Reference proteome</keyword>
<dbReference type="Proteomes" id="UP001222325">
    <property type="component" value="Unassembled WGS sequence"/>
</dbReference>
<protein>
    <submittedName>
        <fullName evidence="1">Uncharacterized protein</fullName>
    </submittedName>
</protein>
<evidence type="ECO:0000313" key="1">
    <source>
        <dbReference type="EMBL" id="KAJ7077506.1"/>
    </source>
</evidence>
<proteinExistence type="predicted"/>
<dbReference type="EMBL" id="JARJCN010000072">
    <property type="protein sequence ID" value="KAJ7077506.1"/>
    <property type="molecule type" value="Genomic_DNA"/>
</dbReference>
<feature type="non-terminal residue" evidence="1">
    <location>
        <position position="1"/>
    </location>
</feature>
<gene>
    <name evidence="1" type="ORF">B0H15DRAFT_789614</name>
</gene>
<accession>A0AAD6TS19</accession>
<evidence type="ECO:0000313" key="2">
    <source>
        <dbReference type="Proteomes" id="UP001222325"/>
    </source>
</evidence>
<reference evidence="1" key="1">
    <citation type="submission" date="2023-03" db="EMBL/GenBank/DDBJ databases">
        <title>Massive genome expansion in bonnet fungi (Mycena s.s.) driven by repeated elements and novel gene families across ecological guilds.</title>
        <authorList>
            <consortium name="Lawrence Berkeley National Laboratory"/>
            <person name="Harder C.B."/>
            <person name="Miyauchi S."/>
            <person name="Viragh M."/>
            <person name="Kuo A."/>
            <person name="Thoen E."/>
            <person name="Andreopoulos B."/>
            <person name="Lu D."/>
            <person name="Skrede I."/>
            <person name="Drula E."/>
            <person name="Henrissat B."/>
            <person name="Morin E."/>
            <person name="Kohler A."/>
            <person name="Barry K."/>
            <person name="LaButti K."/>
            <person name="Morin E."/>
            <person name="Salamov A."/>
            <person name="Lipzen A."/>
            <person name="Mereny Z."/>
            <person name="Hegedus B."/>
            <person name="Baldrian P."/>
            <person name="Stursova M."/>
            <person name="Weitz H."/>
            <person name="Taylor A."/>
            <person name="Grigoriev I.V."/>
            <person name="Nagy L.G."/>
            <person name="Martin F."/>
            <person name="Kauserud H."/>
        </authorList>
    </citation>
    <scope>NUCLEOTIDE SEQUENCE</scope>
    <source>
        <strain evidence="1">CBHHK173m</strain>
    </source>
</reference>
<name>A0AAD6TS19_9AGAR</name>
<organism evidence="1 2">
    <name type="scientific">Mycena belliarum</name>
    <dbReference type="NCBI Taxonomy" id="1033014"/>
    <lineage>
        <taxon>Eukaryota</taxon>
        <taxon>Fungi</taxon>
        <taxon>Dikarya</taxon>
        <taxon>Basidiomycota</taxon>
        <taxon>Agaricomycotina</taxon>
        <taxon>Agaricomycetes</taxon>
        <taxon>Agaricomycetidae</taxon>
        <taxon>Agaricales</taxon>
        <taxon>Marasmiineae</taxon>
        <taxon>Mycenaceae</taxon>
        <taxon>Mycena</taxon>
    </lineage>
</organism>
<sequence>MPAFMHAGGAAGFLIEVLKMTPHDMLALVEQWSCNRSEEKVERDTRANLCTKISSLVLEKLHAIINNDTVRMDYVNMDVAIRETWKVEIQGWPADIVMETPSKIKHVESLRRLRDGWATGAISWVAMTPAQVAELADELTKIRASNGGTVKKRKPRSD</sequence>